<feature type="compositionally biased region" description="Low complexity" evidence="1">
    <location>
        <begin position="884"/>
        <end position="910"/>
    </location>
</feature>
<protein>
    <submittedName>
        <fullName evidence="3">RanBP2-type domain-containing protein</fullName>
    </submittedName>
</protein>
<feature type="compositionally biased region" description="Gly residues" evidence="1">
    <location>
        <begin position="737"/>
        <end position="752"/>
    </location>
</feature>
<feature type="compositionally biased region" description="Low complexity" evidence="1">
    <location>
        <begin position="798"/>
        <end position="848"/>
    </location>
</feature>
<sequence>MHQSHLPHSLLGYPADAAYYPQHYMPAASHYQHPGTAAAAASAGHHQQQHHYKSQSASGTPATPLGMWAAHSVQMAPATDLSGYFPNDYSGVGHHGTAVTMATLQPGLESAAALHQVPLFSNGYMFQQQPYMMSIQDQDSLLFSMQQDSMDQQQQQQHYAYPYGYPQHTAVLPTHQSAAYGVYASQHQQHLSQQSPPGGIDSAYPNATSSAAAYMTQAAHHDGQPQQEQQQRQSPIESSDGQPDQQQQQQSQQRRPKQHNTNQALEQISKLMLKLGDEEKISPEERQDRIRRYTDIALTIPVVWSYVCQLSELNHEAELGKVYEFLHHLAQCSVSADEWKQAVNEKSCVFSVVDGKLKQKVCPILRVQGRSPEKIETQCNDIKQKPSQRYKVQAKHVLEQLNEFFCSFLPAELPQLTPPEQLVVDHASVLVIYPDTKSFEQVNSILHKLAFTKLCLGPDVNEAAAETAASSSAADDPVDAAKRKWESQLRPCDCKRALSLYAVPGKWQAYPLVADSQWELTRAEVGMSTTLSIKTAMPAATDAAAVATSAGSDTIGQLSDAAAAVALSPVAIPVGVPANAEAAAATAHYTGSPILAPHDVPTYQLCSLMDSAGSNPPPQQQQQPMPPQQPPNRIFKHQHPHQYHQHGQGGYAPYSMSNRRTERQTMPPRFARHVSQNAAYHEHDGPLGGPGSASAHHSQAHRGAAMPQPPASQPPPQHHHHHQDYRQSGPPSRSAIGRGGGGRGYGRGGARGGGRDYHSGHAPQGPAEFRLKENDFPEISADAAASAGNSGSGGGSASQGNNNSAPTAVAATSASSTHAVAATAASAGEASPEAGIGGASPEQSQQQAAGGGNGTSYAAALKKSVPPGSAKVATVSAAMVSAGDSADVPASPTSPSPAVAGVRRAVASAAQPASSTEASSDALTERDSGYQRGGNAWKASPATAGQQQRPSMNGTGGRAGRKASGSNA</sequence>
<feature type="compositionally biased region" description="Pro residues" evidence="1">
    <location>
        <begin position="707"/>
        <end position="716"/>
    </location>
</feature>
<feature type="compositionally biased region" description="Low complexity" evidence="1">
    <location>
        <begin position="185"/>
        <end position="195"/>
    </location>
</feature>
<feature type="compositionally biased region" description="Polar residues" evidence="1">
    <location>
        <begin position="911"/>
        <end position="922"/>
    </location>
</feature>
<feature type="region of interest" description="Disordered" evidence="1">
    <location>
        <begin position="185"/>
        <end position="262"/>
    </location>
</feature>
<feature type="region of interest" description="Disordered" evidence="1">
    <location>
        <begin position="607"/>
        <end position="663"/>
    </location>
</feature>
<organism evidence="2 3">
    <name type="scientific">Macrostomum lignano</name>
    <dbReference type="NCBI Taxonomy" id="282301"/>
    <lineage>
        <taxon>Eukaryota</taxon>
        <taxon>Metazoa</taxon>
        <taxon>Spiralia</taxon>
        <taxon>Lophotrochozoa</taxon>
        <taxon>Platyhelminthes</taxon>
        <taxon>Rhabditophora</taxon>
        <taxon>Macrostomorpha</taxon>
        <taxon>Macrostomida</taxon>
        <taxon>Macrostomidae</taxon>
        <taxon>Macrostomum</taxon>
    </lineage>
</organism>
<evidence type="ECO:0000256" key="1">
    <source>
        <dbReference type="SAM" id="MobiDB-lite"/>
    </source>
</evidence>
<dbReference type="Proteomes" id="UP000095280">
    <property type="component" value="Unplaced"/>
</dbReference>
<keyword evidence="2" id="KW-1185">Reference proteome</keyword>
<name>A0A1I8JJH4_9PLAT</name>
<feature type="compositionally biased region" description="Low complexity" evidence="1">
    <location>
        <begin position="224"/>
        <end position="253"/>
    </location>
</feature>
<reference evidence="3" key="1">
    <citation type="submission" date="2016-11" db="UniProtKB">
        <authorList>
            <consortium name="WormBaseParasite"/>
        </authorList>
    </citation>
    <scope>IDENTIFICATION</scope>
</reference>
<feature type="region of interest" description="Disordered" evidence="1">
    <location>
        <begin position="783"/>
        <end position="968"/>
    </location>
</feature>
<feature type="region of interest" description="Disordered" evidence="1">
    <location>
        <begin position="680"/>
        <end position="768"/>
    </location>
</feature>
<feature type="compositionally biased region" description="Basic residues" evidence="1">
    <location>
        <begin position="634"/>
        <end position="644"/>
    </location>
</feature>
<feature type="compositionally biased region" description="Low complexity" evidence="1">
    <location>
        <begin position="37"/>
        <end position="46"/>
    </location>
</feature>
<evidence type="ECO:0000313" key="3">
    <source>
        <dbReference type="WBParaSite" id="maker-uti_cns_0048263-snap-gene-0.8-mRNA-1"/>
    </source>
</evidence>
<feature type="region of interest" description="Disordered" evidence="1">
    <location>
        <begin position="35"/>
        <end position="59"/>
    </location>
</feature>
<dbReference type="WBParaSite" id="maker-uti_cns_0048263-snap-gene-0.8-mRNA-1">
    <property type="protein sequence ID" value="maker-uti_cns_0048263-snap-gene-0.8-mRNA-1"/>
    <property type="gene ID" value="maker-uti_cns_0048263-snap-gene-0.8"/>
</dbReference>
<feature type="compositionally biased region" description="Polar residues" evidence="1">
    <location>
        <begin position="943"/>
        <end position="953"/>
    </location>
</feature>
<dbReference type="AlphaFoldDB" id="A0A1I8JJH4"/>
<accession>A0A1I8JJH4</accession>
<feature type="compositionally biased region" description="Pro residues" evidence="1">
    <location>
        <begin position="615"/>
        <end position="630"/>
    </location>
</feature>
<evidence type="ECO:0000313" key="2">
    <source>
        <dbReference type="Proteomes" id="UP000095280"/>
    </source>
</evidence>
<proteinExistence type="predicted"/>